<reference evidence="1" key="2">
    <citation type="submission" date="2021-04" db="EMBL/GenBank/DDBJ databases">
        <authorList>
            <person name="Gilroy R."/>
        </authorList>
    </citation>
    <scope>NUCLEOTIDE SEQUENCE</scope>
    <source>
        <strain evidence="1">MalCec1-1739</strain>
    </source>
</reference>
<evidence type="ECO:0000313" key="2">
    <source>
        <dbReference type="Proteomes" id="UP000787625"/>
    </source>
</evidence>
<proteinExistence type="predicted"/>
<feature type="non-terminal residue" evidence="1">
    <location>
        <position position="185"/>
    </location>
</feature>
<evidence type="ECO:0008006" key="3">
    <source>
        <dbReference type="Google" id="ProtNLM"/>
    </source>
</evidence>
<organism evidence="1 2">
    <name type="scientific">Candidatus Avibacteroides avistercoris</name>
    <dbReference type="NCBI Taxonomy" id="2840690"/>
    <lineage>
        <taxon>Bacteria</taxon>
        <taxon>Pseudomonadati</taxon>
        <taxon>Bacteroidota</taxon>
        <taxon>Bacteroidia</taxon>
        <taxon>Bacteroidales</taxon>
        <taxon>Bacteroidaceae</taxon>
        <taxon>Bacteroidaceae incertae sedis</taxon>
        <taxon>Candidatus Avibacteroides</taxon>
    </lineage>
</organism>
<dbReference type="EMBL" id="DWUP01000161">
    <property type="protein sequence ID" value="HJD53431.1"/>
    <property type="molecule type" value="Genomic_DNA"/>
</dbReference>
<comment type="caution">
    <text evidence="1">The sequence shown here is derived from an EMBL/GenBank/DDBJ whole genome shotgun (WGS) entry which is preliminary data.</text>
</comment>
<gene>
    <name evidence="1" type="ORF">IAA93_06880</name>
</gene>
<name>A0A9D2UJE9_9BACT</name>
<accession>A0A9D2UJE9</accession>
<protein>
    <recommendedName>
        <fullName evidence="3">DUF3868 domain-containing protein</fullName>
    </recommendedName>
</protein>
<evidence type="ECO:0000313" key="1">
    <source>
        <dbReference type="EMBL" id="HJD53431.1"/>
    </source>
</evidence>
<dbReference type="Proteomes" id="UP000787625">
    <property type="component" value="Unassembled WGS sequence"/>
</dbReference>
<dbReference type="AlphaFoldDB" id="A0A9D2UJE9"/>
<sequence length="185" mass="19839">MGGKDSNMGIISRATVIAAMAMSVLTPGVTAGPTGSRALQWNDSTSLTVTLRLTAGDTEIKGNRRLVITPSIVGSDGHSLVLPQVEFAGRQNRKFNDRRALLAGEERTGVYGRRDTVDYVRTVAAEPWMLGTPLRLEVARAVDGCCDVDSLPTEVHGHATYVAPYVPAVDLVVPRLSVAEQMARH</sequence>
<reference evidence="1" key="1">
    <citation type="journal article" date="2021" name="PeerJ">
        <title>Extensive microbial diversity within the chicken gut microbiome revealed by metagenomics and culture.</title>
        <authorList>
            <person name="Gilroy R."/>
            <person name="Ravi A."/>
            <person name="Getino M."/>
            <person name="Pursley I."/>
            <person name="Horton D.L."/>
            <person name="Alikhan N.F."/>
            <person name="Baker D."/>
            <person name="Gharbi K."/>
            <person name="Hall N."/>
            <person name="Watson M."/>
            <person name="Adriaenssens E.M."/>
            <person name="Foster-Nyarko E."/>
            <person name="Jarju S."/>
            <person name="Secka A."/>
            <person name="Antonio M."/>
            <person name="Oren A."/>
            <person name="Chaudhuri R.R."/>
            <person name="La Ragione R."/>
            <person name="Hildebrand F."/>
            <person name="Pallen M.J."/>
        </authorList>
    </citation>
    <scope>NUCLEOTIDE SEQUENCE</scope>
    <source>
        <strain evidence="1">MalCec1-1739</strain>
    </source>
</reference>